<evidence type="ECO:0000256" key="1">
    <source>
        <dbReference type="ARBA" id="ARBA00006295"/>
    </source>
</evidence>
<evidence type="ECO:0000313" key="4">
    <source>
        <dbReference type="Proteomes" id="UP000189818"/>
    </source>
</evidence>
<dbReference type="Proteomes" id="UP000189818">
    <property type="component" value="Unassembled WGS sequence"/>
</dbReference>
<keyword evidence="4" id="KW-1185">Reference proteome</keyword>
<name>A0A1T5AIQ6_9SPHN</name>
<dbReference type="PANTHER" id="PTHR33375:SF1">
    <property type="entry name" value="CHROMOSOME-PARTITIONING PROTEIN PARB-RELATED"/>
    <property type="match status" value="1"/>
</dbReference>
<evidence type="ECO:0000313" key="3">
    <source>
        <dbReference type="EMBL" id="SKB34745.1"/>
    </source>
</evidence>
<evidence type="ECO:0000259" key="2">
    <source>
        <dbReference type="SMART" id="SM00470"/>
    </source>
</evidence>
<feature type="domain" description="ParB-like N-terminal" evidence="2">
    <location>
        <begin position="51"/>
        <end position="152"/>
    </location>
</feature>
<dbReference type="GO" id="GO:0007059">
    <property type="term" value="P:chromosome segregation"/>
    <property type="evidence" value="ECO:0007669"/>
    <property type="project" value="TreeGrafter"/>
</dbReference>
<dbReference type="SUPFAM" id="SSF109709">
    <property type="entry name" value="KorB DNA-binding domain-like"/>
    <property type="match status" value="1"/>
</dbReference>
<dbReference type="InterPro" id="IPR050336">
    <property type="entry name" value="Chromosome_partition/occlusion"/>
</dbReference>
<dbReference type="STRING" id="439228.SAMN06295920_1028"/>
<dbReference type="OrthoDB" id="7190674at2"/>
<dbReference type="InterPro" id="IPR040873">
    <property type="entry name" value="SoPB_HTH"/>
</dbReference>
<dbReference type="Gene3D" id="1.10.10.2830">
    <property type="match status" value="1"/>
</dbReference>
<dbReference type="GO" id="GO:0003677">
    <property type="term" value="F:DNA binding"/>
    <property type="evidence" value="ECO:0007669"/>
    <property type="project" value="InterPro"/>
</dbReference>
<dbReference type="Pfam" id="PF18090">
    <property type="entry name" value="SoPB_HTH"/>
    <property type="match status" value="1"/>
</dbReference>
<dbReference type="InterPro" id="IPR003115">
    <property type="entry name" value="ParB_N"/>
</dbReference>
<dbReference type="GO" id="GO:0005694">
    <property type="term" value="C:chromosome"/>
    <property type="evidence" value="ECO:0007669"/>
    <property type="project" value="TreeGrafter"/>
</dbReference>
<dbReference type="PANTHER" id="PTHR33375">
    <property type="entry name" value="CHROMOSOME-PARTITIONING PROTEIN PARB-RELATED"/>
    <property type="match status" value="1"/>
</dbReference>
<reference evidence="4" key="1">
    <citation type="submission" date="2017-02" db="EMBL/GenBank/DDBJ databases">
        <authorList>
            <person name="Varghese N."/>
            <person name="Submissions S."/>
        </authorList>
    </citation>
    <scope>NUCLEOTIDE SEQUENCE [LARGE SCALE GENOMIC DNA]</scope>
    <source>
        <strain evidence="4">UM2</strain>
    </source>
</reference>
<comment type="similarity">
    <text evidence="1">Belongs to the ParB family.</text>
</comment>
<dbReference type="InterPro" id="IPR004437">
    <property type="entry name" value="ParB/RepB/Spo0J"/>
</dbReference>
<organism evidence="3 4">
    <name type="scientific">Rhizorhabdus histidinilytica</name>
    <dbReference type="NCBI Taxonomy" id="439228"/>
    <lineage>
        <taxon>Bacteria</taxon>
        <taxon>Pseudomonadati</taxon>
        <taxon>Pseudomonadota</taxon>
        <taxon>Alphaproteobacteria</taxon>
        <taxon>Sphingomonadales</taxon>
        <taxon>Sphingomonadaceae</taxon>
        <taxon>Rhizorhabdus</taxon>
    </lineage>
</organism>
<proteinExistence type="inferred from homology"/>
<protein>
    <submittedName>
        <fullName evidence="3">Chromosome partitioning protein, ParB family</fullName>
    </submittedName>
</protein>
<sequence length="336" mass="36041">MGNFMREIFGDISGGGTAHKAGPTGEGGDLAHLDARLAGAVRSGGDSTGIVMLQPAECVVWDGNPRDVPRLTPEGCRSLIESIASEGGNRIPVLVRRARDGAEIPYELLVGSRRRFAVDWLNHNGRPELRLSALIVDVSDEEAFRIADLENRERADISEIDRARSYQAAVDRFYGGVQSKMAQALSLSNSQLSRLLSLAQLPEAVVDAFPARTELRVRHSEVLTPLLRRPELRAAIIEAAVAIAAQQQQRTANKQPLIAAAAVLSRLRQAATSEPSKPEPVALMAGGTKVGVMRHGRGGVVDVSLSVGGDVDVDSLLAELGRRLRDARQEGMTRAA</sequence>
<dbReference type="SMART" id="SM00470">
    <property type="entry name" value="ParB"/>
    <property type="match status" value="1"/>
</dbReference>
<dbReference type="SUPFAM" id="SSF110849">
    <property type="entry name" value="ParB/Sulfiredoxin"/>
    <property type="match status" value="1"/>
</dbReference>
<dbReference type="EMBL" id="FUYM01000002">
    <property type="protein sequence ID" value="SKB34745.1"/>
    <property type="molecule type" value="Genomic_DNA"/>
</dbReference>
<dbReference type="AlphaFoldDB" id="A0A1T5AIQ6"/>
<gene>
    <name evidence="3" type="ORF">SAMN06295920_1028</name>
</gene>
<dbReference type="InterPro" id="IPR036086">
    <property type="entry name" value="ParB/Sulfiredoxin_sf"/>
</dbReference>
<dbReference type="NCBIfam" id="TIGR00180">
    <property type="entry name" value="parB_part"/>
    <property type="match status" value="1"/>
</dbReference>
<accession>A0A1T5AIQ6</accession>